<evidence type="ECO:0000313" key="1">
    <source>
        <dbReference type="EMBL" id="AWD90591.1"/>
    </source>
</evidence>
<dbReference type="GeneID" id="54991008"/>
<evidence type="ECO:0000313" key="2">
    <source>
        <dbReference type="Proteomes" id="UP000247221"/>
    </source>
</evidence>
<reference evidence="1 2" key="1">
    <citation type="submission" date="2018-03" db="EMBL/GenBank/DDBJ databases">
        <title>Phage therapy in agriculture - a green tech approach to combat plant pathogenic bacteria.</title>
        <authorList>
            <person name="Carstens A.B."/>
            <person name="Djurhuus A.M."/>
            <person name="Hansen L.H."/>
        </authorList>
    </citation>
    <scope>NUCLEOTIDE SEQUENCE [LARGE SCALE GENOMIC DNA]</scope>
</reference>
<sequence length="82" mass="9294">MTDLNSVGPSLLANLVHSQDAAILRDFRHRNYKTPRCQFAQLLYAEDKRLSFKWAYGAGVANFTATEVDTLNRLANKVRHSV</sequence>
<keyword evidence="2" id="KW-1185">Reference proteome</keyword>
<name>A0A2S1GMH6_9CAUD</name>
<dbReference type="Proteomes" id="UP000247221">
    <property type="component" value="Segment"/>
</dbReference>
<proteinExistence type="predicted"/>
<dbReference type="EMBL" id="MH113812">
    <property type="protein sequence ID" value="AWD90591.1"/>
    <property type="molecule type" value="Genomic_DNA"/>
</dbReference>
<protein>
    <submittedName>
        <fullName evidence="1">Uncharacterized protein</fullName>
    </submittedName>
</protein>
<accession>A0A2S1GMH6</accession>
<dbReference type="RefSeq" id="YP_009800509.1">
    <property type="nucleotide sequence ID" value="NC_047954.1"/>
</dbReference>
<dbReference type="KEGG" id="vg:54991008"/>
<organism evidence="1 2">
    <name type="scientific">Pseudomonas phage Njord</name>
    <dbReference type="NCBI Taxonomy" id="2163985"/>
    <lineage>
        <taxon>Viruses</taxon>
        <taxon>Duplodnaviria</taxon>
        <taxon>Heunggongvirae</taxon>
        <taxon>Uroviricota</taxon>
        <taxon>Caudoviricetes</taxon>
        <taxon>Autographivirales</taxon>
        <taxon>Autosignataviridae</taxon>
        <taxon>Colwellvirinae</taxon>
        <taxon>Njordvirus</taxon>
        <taxon>Njordvirus njord</taxon>
        <taxon>Uliginvirus njord</taxon>
    </lineage>
</organism>